<dbReference type="InterPro" id="IPR013196">
    <property type="entry name" value="HTH_11"/>
</dbReference>
<dbReference type="SUPFAM" id="SSF63520">
    <property type="entry name" value="PTS-regulatory domain, PRD"/>
    <property type="match status" value="1"/>
</dbReference>
<evidence type="ECO:0000256" key="2">
    <source>
        <dbReference type="ARBA" id="ARBA00023163"/>
    </source>
</evidence>
<comment type="caution">
    <text evidence="5">The sequence shown here is derived from an EMBL/GenBank/DDBJ whole genome shotgun (WGS) entry which is preliminary data.</text>
</comment>
<dbReference type="InterPro" id="IPR007737">
    <property type="entry name" value="Mga_HTH"/>
</dbReference>
<dbReference type="Pfam" id="PF08279">
    <property type="entry name" value="HTH_11"/>
    <property type="match status" value="1"/>
</dbReference>
<keyword evidence="1" id="KW-0805">Transcription regulation</keyword>
<proteinExistence type="predicted"/>
<evidence type="ECO:0000259" key="4">
    <source>
        <dbReference type="Pfam" id="PF08279"/>
    </source>
</evidence>
<dbReference type="EMBL" id="BLZR01000001">
    <property type="protein sequence ID" value="GFP76442.1"/>
    <property type="molecule type" value="Genomic_DNA"/>
</dbReference>
<dbReference type="InterPro" id="IPR036634">
    <property type="entry name" value="PRD_sf"/>
</dbReference>
<gene>
    <name evidence="5" type="ORF">bsdtw1_02545</name>
</gene>
<name>A0A6V8SIP1_9CLOT</name>
<dbReference type="RefSeq" id="WP_183277868.1">
    <property type="nucleotide sequence ID" value="NZ_BLZR01000001.1"/>
</dbReference>
<dbReference type="PANTHER" id="PTHR30185">
    <property type="entry name" value="CRYPTIC BETA-GLUCOSIDE BGL OPERON ANTITERMINATOR"/>
    <property type="match status" value="1"/>
</dbReference>
<evidence type="ECO:0000313" key="5">
    <source>
        <dbReference type="EMBL" id="GFP76442.1"/>
    </source>
</evidence>
<dbReference type="InterPro" id="IPR050661">
    <property type="entry name" value="BglG_antiterminators"/>
</dbReference>
<keyword evidence="2" id="KW-0804">Transcription</keyword>
<keyword evidence="6" id="KW-1185">Reference proteome</keyword>
<dbReference type="GO" id="GO:0006355">
    <property type="term" value="P:regulation of DNA-templated transcription"/>
    <property type="evidence" value="ECO:0007669"/>
    <property type="project" value="InterPro"/>
</dbReference>
<evidence type="ECO:0008006" key="7">
    <source>
        <dbReference type="Google" id="ProtNLM"/>
    </source>
</evidence>
<dbReference type="Pfam" id="PF05043">
    <property type="entry name" value="Mga"/>
    <property type="match status" value="1"/>
</dbReference>
<reference evidence="5 6" key="1">
    <citation type="submission" date="2020-07" db="EMBL/GenBank/DDBJ databases">
        <title>A new beta-1,3-glucan-decomposing anaerobic bacterium isolated from anoxic soil subjected to biological soil disinfestation.</title>
        <authorList>
            <person name="Ueki A."/>
            <person name="Tonouchi A."/>
        </authorList>
    </citation>
    <scope>NUCLEOTIDE SEQUENCE [LARGE SCALE GENOMIC DNA]</scope>
    <source>
        <strain evidence="5 6">TW1</strain>
    </source>
</reference>
<dbReference type="SUPFAM" id="SSF46785">
    <property type="entry name" value="Winged helix' DNA-binding domain"/>
    <property type="match status" value="1"/>
</dbReference>
<dbReference type="InterPro" id="IPR036388">
    <property type="entry name" value="WH-like_DNA-bd_sf"/>
</dbReference>
<sequence>MNVEKKRVLKIFYLIATSSEELSSCELAKRIGVTERTIKSDIKQVRDFALDNGAVIKSRRGSGYWIEVFDSDKIQAIVEQLVIHFAYDSSLSDLSSEKRSNDILRKIIAQDGYVKLDDIAYELYLSRSSIKNEIKEARKVLESFNLGFETKPGFGSRIKGSEFDKRLCMLMLFEIYYHKAVLMFNHTQLMNYFECEDDVRNDIRHSFLKVLRESSCHIMDDYTQRIARYLILLRNRYKAKYYISFNPEKKVLLKSFKQYKIACDIIDELKKYGGYDVDENEILALEVFLLIWADIDSTSDLAGDYGEVYFEALTQLEKISERIRQEYSIEFFNCEWDKKIFLTGLIPIILKIKLNCEKNDMKSSVLFNDSVRLSPLSIKLSYSAIELLNEQYNTKNSFASHLIIAYRIYIIISKVKYDYSPIRMIICSMHGIEVARSIKNSIINKYSEKYFAKLDLYELYEMRALKYDDYDAVALNYPYFSYKYDWTFVLIELIPTDNQLQELYNKVILQGYQLKQFLEFFNFNKNFVFRDFNFESMESFINLISFKHGKESKFIHNIEYELNECVIKSIYNKTCILFINHQYVDHNIFEIYQLNEIKNINGEEISHIIVLSVDFNHSIKAFKFIEQLSHQLVIDRETIYLLTESEKLDNIIDIVRKGLNSEMISLV</sequence>
<feature type="domain" description="Helix-turn-helix type 11" evidence="4">
    <location>
        <begin position="7"/>
        <end position="64"/>
    </location>
</feature>
<feature type="domain" description="Mga helix-turn-helix" evidence="3">
    <location>
        <begin position="103"/>
        <end position="173"/>
    </location>
</feature>
<dbReference type="Gene3D" id="1.10.10.10">
    <property type="entry name" value="Winged helix-like DNA-binding domain superfamily/Winged helix DNA-binding domain"/>
    <property type="match status" value="1"/>
</dbReference>
<evidence type="ECO:0000256" key="1">
    <source>
        <dbReference type="ARBA" id="ARBA00023015"/>
    </source>
</evidence>
<organism evidence="5 6">
    <name type="scientific">Clostridium fungisolvens</name>
    <dbReference type="NCBI Taxonomy" id="1604897"/>
    <lineage>
        <taxon>Bacteria</taxon>
        <taxon>Bacillati</taxon>
        <taxon>Bacillota</taxon>
        <taxon>Clostridia</taxon>
        <taxon>Eubacteriales</taxon>
        <taxon>Clostridiaceae</taxon>
        <taxon>Clostridium</taxon>
    </lineage>
</organism>
<dbReference type="Proteomes" id="UP000580568">
    <property type="component" value="Unassembled WGS sequence"/>
</dbReference>
<evidence type="ECO:0000259" key="3">
    <source>
        <dbReference type="Pfam" id="PF05043"/>
    </source>
</evidence>
<accession>A0A6V8SIP1</accession>
<evidence type="ECO:0000313" key="6">
    <source>
        <dbReference type="Proteomes" id="UP000580568"/>
    </source>
</evidence>
<dbReference type="InterPro" id="IPR036390">
    <property type="entry name" value="WH_DNA-bd_sf"/>
</dbReference>
<dbReference type="PANTHER" id="PTHR30185:SF18">
    <property type="entry name" value="TRANSCRIPTIONAL REGULATOR MTLR"/>
    <property type="match status" value="1"/>
</dbReference>
<dbReference type="AlphaFoldDB" id="A0A6V8SIP1"/>
<protein>
    <recommendedName>
        <fullName evidence="7">HTH domain-containing protein</fullName>
    </recommendedName>
</protein>